<evidence type="ECO:0000256" key="12">
    <source>
        <dbReference type="RuleBase" id="RU003357"/>
    </source>
</evidence>
<organism evidence="16 17">
    <name type="scientific">Vibrio alginolyticus</name>
    <dbReference type="NCBI Taxonomy" id="663"/>
    <lineage>
        <taxon>Bacteria</taxon>
        <taxon>Pseudomonadati</taxon>
        <taxon>Pseudomonadota</taxon>
        <taxon>Gammaproteobacteria</taxon>
        <taxon>Vibrionales</taxon>
        <taxon>Vibrionaceae</taxon>
        <taxon>Vibrio</taxon>
    </lineage>
</organism>
<feature type="signal peptide" evidence="13">
    <location>
        <begin position="1"/>
        <end position="21"/>
    </location>
</feature>
<dbReference type="GO" id="GO:0015232">
    <property type="term" value="F:heme transmembrane transporter activity"/>
    <property type="evidence" value="ECO:0007669"/>
    <property type="project" value="InterPro"/>
</dbReference>
<dbReference type="Pfam" id="PF00593">
    <property type="entry name" value="TonB_dep_Rec_b-barrel"/>
    <property type="match status" value="1"/>
</dbReference>
<comment type="similarity">
    <text evidence="2">Belongs to the TonB-dependent receptor family. Hemoglobin/haptoglobin binding protein subfamily.</text>
</comment>
<evidence type="ECO:0000259" key="14">
    <source>
        <dbReference type="Pfam" id="PF00593"/>
    </source>
</evidence>
<accession>A0A7Y0MVN8</accession>
<dbReference type="PANTHER" id="PTHR30069">
    <property type="entry name" value="TONB-DEPENDENT OUTER MEMBRANE RECEPTOR"/>
    <property type="match status" value="1"/>
</dbReference>
<dbReference type="GO" id="GO:0015344">
    <property type="term" value="F:siderophore uptake transmembrane transporter activity"/>
    <property type="evidence" value="ECO:0007669"/>
    <property type="project" value="TreeGrafter"/>
</dbReference>
<comment type="subcellular location">
    <subcellularLocation>
        <location evidence="1 11">Cell outer membrane</location>
        <topology evidence="1 11">Multi-pass membrane protein</topology>
    </subcellularLocation>
</comment>
<proteinExistence type="inferred from homology"/>
<dbReference type="InterPro" id="IPR000531">
    <property type="entry name" value="Beta-barrel_TonB"/>
</dbReference>
<evidence type="ECO:0000256" key="4">
    <source>
        <dbReference type="ARBA" id="ARBA00022452"/>
    </source>
</evidence>
<dbReference type="GeneID" id="75164703"/>
<reference evidence="16 17" key="1">
    <citation type="submission" date="2020-04" db="EMBL/GenBank/DDBJ databases">
        <title>Whole-genome sequencing of Vibrio spp. from China reveals different genetic environments of blaCTX-M-14 among diverse lineages.</title>
        <authorList>
            <person name="Zheng Z."/>
            <person name="Ye L."/>
            <person name="Chen S."/>
        </authorList>
    </citation>
    <scope>NUCLEOTIDE SEQUENCE [LARGE SCALE GENOMIC DNA]</scope>
    <source>
        <strain evidence="16 17">Vb1636</strain>
    </source>
</reference>
<dbReference type="InterPro" id="IPR037066">
    <property type="entry name" value="Plug_dom_sf"/>
</dbReference>
<dbReference type="AlphaFoldDB" id="A0A7Y0MVN8"/>
<evidence type="ECO:0000256" key="13">
    <source>
        <dbReference type="SAM" id="SignalP"/>
    </source>
</evidence>
<dbReference type="InterPro" id="IPR039426">
    <property type="entry name" value="TonB-dep_rcpt-like"/>
</dbReference>
<dbReference type="NCBIfam" id="TIGR01786">
    <property type="entry name" value="TonB-hemlactrns"/>
    <property type="match status" value="1"/>
</dbReference>
<dbReference type="InterPro" id="IPR036942">
    <property type="entry name" value="Beta-barrel_TonB_sf"/>
</dbReference>
<evidence type="ECO:0000259" key="15">
    <source>
        <dbReference type="Pfam" id="PF07715"/>
    </source>
</evidence>
<keyword evidence="8 11" id="KW-0472">Membrane</keyword>
<comment type="caution">
    <text evidence="16">The sequence shown here is derived from an EMBL/GenBank/DDBJ whole genome shotgun (WGS) entry which is preliminary data.</text>
</comment>
<keyword evidence="6 13" id="KW-0732">Signal</keyword>
<dbReference type="Pfam" id="PF07715">
    <property type="entry name" value="Plug"/>
    <property type="match status" value="1"/>
</dbReference>
<name>A0A7Y0MVN8_VIBAL</name>
<keyword evidence="9 16" id="KW-0675">Receptor</keyword>
<keyword evidence="4 11" id="KW-1134">Transmembrane beta strand</keyword>
<evidence type="ECO:0000256" key="8">
    <source>
        <dbReference type="ARBA" id="ARBA00023136"/>
    </source>
</evidence>
<dbReference type="SUPFAM" id="SSF56935">
    <property type="entry name" value="Porins"/>
    <property type="match status" value="1"/>
</dbReference>
<dbReference type="GO" id="GO:0009279">
    <property type="term" value="C:cell outer membrane"/>
    <property type="evidence" value="ECO:0007669"/>
    <property type="project" value="UniProtKB-SubCell"/>
</dbReference>
<dbReference type="RefSeq" id="WP_042520867.1">
    <property type="nucleotide sequence ID" value="NZ_CP071059.1"/>
</dbReference>
<protein>
    <submittedName>
        <fullName evidence="16">TonB-dependent hemoglobin/transferrin/lactoferrin family receptor</fullName>
    </submittedName>
</protein>
<dbReference type="InterPro" id="IPR011276">
    <property type="entry name" value="TonB_haem/Hb_rcpt"/>
</dbReference>
<keyword evidence="10 11" id="KW-0998">Cell outer membrane</keyword>
<dbReference type="Gene3D" id="2.170.130.10">
    <property type="entry name" value="TonB-dependent receptor, plug domain"/>
    <property type="match status" value="1"/>
</dbReference>
<evidence type="ECO:0000256" key="11">
    <source>
        <dbReference type="PROSITE-ProRule" id="PRU01360"/>
    </source>
</evidence>
<evidence type="ECO:0000256" key="5">
    <source>
        <dbReference type="ARBA" id="ARBA00022692"/>
    </source>
</evidence>
<dbReference type="InterPro" id="IPR010949">
    <property type="entry name" value="TonB_Hb/transfer/lactofer_rcpt"/>
</dbReference>
<dbReference type="Proteomes" id="UP000565155">
    <property type="component" value="Unassembled WGS sequence"/>
</dbReference>
<sequence length="712" mass="78879">MYKKSILSASILVALSHTAYAEEASKFEEVVVSATRTNQTINTVAASVAVVSEKDIEENMVKDLNDLFEYTPGVTVNGTQRQGVQSINIRGMEGKRVKILVDGASQPGVFSGGPYSFINSSAVTVDPDMLKSVEIVKGAASSLHGSDAIGGVVAFETKDPKDFLKDGKDFGGQAKLSYSSEDNSFSEHVALAKRFGNTEALIAFTRRDGAELQNFSKAPYDNYSVDNQNYYKNDLLVKLQSQLNDAHRLEFLGEVIYNETDSEIAHKSYKNFNAEDTTKQNRIGLKHIWFADAAISDTLTSKLTWIGKEENGVSNRFIEASPGYPPYVPPSGDNQQKKDYEYTEDKFEFETQLDKEIQNHYIVYGISYKHSDISNTNREFNSDPGTPDTVYVYTPDAKEESFGLFLQDEISLLNDKLILTPGVRYDYFSTNPSNTSEESFEKFSDSALTGRLGATYSISQPGTIFAQVSQGFRAPSFDELYYTYDNPAHGYTNRPNPNLGSEKSLSYELGYRHNTAASATEVAFYYSDYSDFIEQTSSNNGGLTEFTNINISEANIKGVELSNRLDWHAIAGLPSGVTTRFVAAYTEGEDGDGNPLNSVNPWNAVAAVNYDSPNALWGTSLKVNYTAKKSNSDINSDGDKGGIKDQVALPSATVVDLTAYYKPMKDITIRAGVMNLTNEEYHLWNDVRGKTELSRDKTQAERNYNISVKYEF</sequence>
<evidence type="ECO:0000256" key="2">
    <source>
        <dbReference type="ARBA" id="ARBA00008143"/>
    </source>
</evidence>
<evidence type="ECO:0000256" key="3">
    <source>
        <dbReference type="ARBA" id="ARBA00022448"/>
    </source>
</evidence>
<feature type="domain" description="TonB-dependent receptor-like beta-barrel" evidence="14">
    <location>
        <begin position="240"/>
        <end position="676"/>
    </location>
</feature>
<dbReference type="NCBIfam" id="TIGR01785">
    <property type="entry name" value="TonB-hemin"/>
    <property type="match status" value="1"/>
</dbReference>
<dbReference type="EMBL" id="JABCMA010000010">
    <property type="protein sequence ID" value="NMR74207.1"/>
    <property type="molecule type" value="Genomic_DNA"/>
</dbReference>
<dbReference type="PROSITE" id="PS52016">
    <property type="entry name" value="TONB_DEPENDENT_REC_3"/>
    <property type="match status" value="1"/>
</dbReference>
<feature type="chain" id="PRO_5031519153" evidence="13">
    <location>
        <begin position="22"/>
        <end position="712"/>
    </location>
</feature>
<keyword evidence="5 11" id="KW-0812">Transmembrane</keyword>
<feature type="domain" description="TonB-dependent receptor plug" evidence="15">
    <location>
        <begin position="42"/>
        <end position="152"/>
    </location>
</feature>
<evidence type="ECO:0000256" key="7">
    <source>
        <dbReference type="ARBA" id="ARBA00023077"/>
    </source>
</evidence>
<dbReference type="InterPro" id="IPR012910">
    <property type="entry name" value="Plug_dom"/>
</dbReference>
<keyword evidence="7 12" id="KW-0798">TonB box</keyword>
<keyword evidence="3 11" id="KW-0813">Transport</keyword>
<gene>
    <name evidence="16" type="ORF">HKB35_11300</name>
</gene>
<dbReference type="Gene3D" id="2.40.170.20">
    <property type="entry name" value="TonB-dependent receptor, beta-barrel domain"/>
    <property type="match status" value="1"/>
</dbReference>
<evidence type="ECO:0000256" key="10">
    <source>
        <dbReference type="ARBA" id="ARBA00023237"/>
    </source>
</evidence>
<dbReference type="PANTHER" id="PTHR30069:SF29">
    <property type="entry name" value="HEMOGLOBIN AND HEMOGLOBIN-HAPTOGLOBIN-BINDING PROTEIN 1-RELATED"/>
    <property type="match status" value="1"/>
</dbReference>
<evidence type="ECO:0000256" key="6">
    <source>
        <dbReference type="ARBA" id="ARBA00022729"/>
    </source>
</evidence>
<evidence type="ECO:0000313" key="16">
    <source>
        <dbReference type="EMBL" id="NMR74207.1"/>
    </source>
</evidence>
<evidence type="ECO:0000256" key="9">
    <source>
        <dbReference type="ARBA" id="ARBA00023170"/>
    </source>
</evidence>
<dbReference type="GO" id="GO:0044718">
    <property type="term" value="P:siderophore transmembrane transport"/>
    <property type="evidence" value="ECO:0007669"/>
    <property type="project" value="TreeGrafter"/>
</dbReference>
<evidence type="ECO:0000313" key="17">
    <source>
        <dbReference type="Proteomes" id="UP000565155"/>
    </source>
</evidence>
<evidence type="ECO:0000256" key="1">
    <source>
        <dbReference type="ARBA" id="ARBA00004571"/>
    </source>
</evidence>
<dbReference type="CDD" id="cd01347">
    <property type="entry name" value="ligand_gated_channel"/>
    <property type="match status" value="1"/>
</dbReference>